<keyword evidence="5" id="KW-0631">Potassium channel</keyword>
<dbReference type="SUPFAM" id="SSF81324">
    <property type="entry name" value="Voltage-gated potassium channels"/>
    <property type="match status" value="1"/>
</dbReference>
<evidence type="ECO:0000256" key="11">
    <source>
        <dbReference type="ARBA" id="ARBA00034430"/>
    </source>
</evidence>
<protein>
    <submittedName>
        <fullName evidence="16">Oidioi.mRNA.OKI2018_I69.chr2.g7137.t2.cds</fullName>
    </submittedName>
</protein>
<dbReference type="Pfam" id="PF07885">
    <property type="entry name" value="Ion_trans_2"/>
    <property type="match status" value="1"/>
</dbReference>
<dbReference type="InterPro" id="IPR003148">
    <property type="entry name" value="RCK_N"/>
</dbReference>
<keyword evidence="4 12" id="KW-0812">Transmembrane</keyword>
<evidence type="ECO:0000256" key="3">
    <source>
        <dbReference type="ARBA" id="ARBA00022538"/>
    </source>
</evidence>
<feature type="transmembrane region" description="Helical" evidence="12">
    <location>
        <begin position="280"/>
        <end position="302"/>
    </location>
</feature>
<evidence type="ECO:0000256" key="9">
    <source>
        <dbReference type="ARBA" id="ARBA00023136"/>
    </source>
</evidence>
<dbReference type="InterPro" id="IPR047871">
    <property type="entry name" value="K_chnl_Slo-like"/>
</dbReference>
<evidence type="ECO:0000259" key="14">
    <source>
        <dbReference type="Pfam" id="PF07885"/>
    </source>
</evidence>
<dbReference type="InterPro" id="IPR003929">
    <property type="entry name" value="K_chnl_BK_asu"/>
</dbReference>
<dbReference type="Pfam" id="PF22614">
    <property type="entry name" value="Slo-like_RCK"/>
    <property type="match status" value="2"/>
</dbReference>
<organism evidence="16 17">
    <name type="scientific">Oikopleura dioica</name>
    <name type="common">Tunicate</name>
    <dbReference type="NCBI Taxonomy" id="34765"/>
    <lineage>
        <taxon>Eukaryota</taxon>
        <taxon>Metazoa</taxon>
        <taxon>Chordata</taxon>
        <taxon>Tunicata</taxon>
        <taxon>Appendicularia</taxon>
        <taxon>Copelata</taxon>
        <taxon>Oikopleuridae</taxon>
        <taxon>Oikopleura</taxon>
    </lineage>
</organism>
<evidence type="ECO:0000256" key="6">
    <source>
        <dbReference type="ARBA" id="ARBA00022958"/>
    </source>
</evidence>
<dbReference type="InterPro" id="IPR013099">
    <property type="entry name" value="K_chnl_dom"/>
</dbReference>
<evidence type="ECO:0000259" key="15">
    <source>
        <dbReference type="Pfam" id="PF22614"/>
    </source>
</evidence>
<proteinExistence type="predicted"/>
<evidence type="ECO:0000256" key="12">
    <source>
        <dbReference type="SAM" id="Phobius"/>
    </source>
</evidence>
<feature type="domain" description="Potassium channel" evidence="14">
    <location>
        <begin position="292"/>
        <end position="364"/>
    </location>
</feature>
<keyword evidence="9 12" id="KW-0472">Membrane</keyword>
<evidence type="ECO:0000256" key="4">
    <source>
        <dbReference type="ARBA" id="ARBA00022692"/>
    </source>
</evidence>
<evidence type="ECO:0000256" key="8">
    <source>
        <dbReference type="ARBA" id="ARBA00023065"/>
    </source>
</evidence>
<keyword evidence="6" id="KW-0630">Potassium</keyword>
<keyword evidence="3" id="KW-0633">Potassium transport</keyword>
<name>A0ABN7TBA3_OIKDI</name>
<sequence>MSKIDLEVLYKQAERPSLATSTSKPFWDTIEWNDSREIYDRGPVVDLACHEELDSSHSHEGVYWAQGSPKFSDYEETDTDITSVKLQYYVSDESFGERIHRFFFKNTATSATIRLFMLCVRVILVLVYFIRAGLDTIDDAYCCKSVWEPNYNENSTCKVELKKPDQSRSGHETFDIQWAPIFLVCRPYSIWILEVIFTYMTLVYSIMISILNNGFNTSAFLSLTLLLECIISLPLVLSSMLYYLRVAFVPTFLHIWLGRTLVNETVNFMQRDSRRSHSTIFYKIVQLVMSVLCIFVTCLGFVNHFERAGANDLNLLDTFWFVVVTFSTVGYGDVSPKIWPSKLIVILMIFLALVIIPIHVEQIAVIYLEQQRLVEYRESRKHVVLCTTDLQYDDVVVFLHEFYEVDEHAENYSVVLFCAKEPDAVTLIIGSTYRSDDLLRAKLNDALAVFICTDRTRRGGILSRAETDEHTVLRSMAIKDFAPSTKLFVQCLRSESTFYLGFADNCLCDDEMKYALLALNCDIPGMSTFITLLIHTTKGLDDDIHGDWKVHLNRSAGMEIYDVIASESKFFNSYIGYSFPQASCVVHRKTGAILIAVERDGKLKLNPGQGFYLGPEDRLYYVCLTDEGDSAFIDDNLDDLGEINTTKMGFQSPRNTKISPDADGPKAFQQNMSEWTEKIDNSKSDLLGECKHDFPPCTPYLGYITPTLCYIRKEPASVEEMLLGNVWEKTWPASHIIVSAEEAQMALYNFIIPLRAYYRSVDELRPIVLLLEEPPSQSFLDCISWFPLVYYQEGSCTSVDDLLKSGILWAHSVIILNRDPSTDLNYMAEEHMADSKQLIATETICRLFPAVNVSLELSYASNMRFMNFSLQTEKEDAVQGTNELSYLFRGPFASGRAFCSSMLDALLYQSFTKPYLPKLLRLLLGLQFEPGSGFMGTVTVTEREASLNYSQLFKILTQFTGEIPLGIYRNEKRTDFSRSSGVHKTNSDRRFSARIIDAGLSIRNKFRRSLDTLEGAGDMLNSHNEPLRLRTERDQLNNLIEQRTKYLKVPSEKMEEATYRQGKQNSANSGRGFVIINPEPNLPLIVGDIIYTIKPINQKIEADVLATHSEKSS</sequence>
<evidence type="ECO:0000313" key="17">
    <source>
        <dbReference type="Proteomes" id="UP001158576"/>
    </source>
</evidence>
<evidence type="ECO:0000256" key="10">
    <source>
        <dbReference type="ARBA" id="ARBA00023303"/>
    </source>
</evidence>
<keyword evidence="17" id="KW-1185">Reference proteome</keyword>
<keyword evidence="8" id="KW-0406">Ion transport</keyword>
<evidence type="ECO:0000256" key="1">
    <source>
        <dbReference type="ARBA" id="ARBA00004141"/>
    </source>
</evidence>
<feature type="domain" description="Calcium-activated potassium channel BK alpha subunit" evidence="13">
    <location>
        <begin position="504"/>
        <end position="597"/>
    </location>
</feature>
<dbReference type="PANTHER" id="PTHR10027:SF10">
    <property type="entry name" value="SLOWPOKE 2, ISOFORM D"/>
    <property type="match status" value="1"/>
</dbReference>
<dbReference type="Proteomes" id="UP001158576">
    <property type="component" value="Chromosome 2"/>
</dbReference>
<dbReference type="PANTHER" id="PTHR10027">
    <property type="entry name" value="CALCIUM-ACTIVATED POTASSIUM CHANNEL ALPHA CHAIN"/>
    <property type="match status" value="1"/>
</dbReference>
<keyword evidence="2" id="KW-0813">Transport</keyword>
<dbReference type="EMBL" id="OU015567">
    <property type="protein sequence ID" value="CAG5112984.1"/>
    <property type="molecule type" value="Genomic_DNA"/>
</dbReference>
<feature type="transmembrane region" description="Helical" evidence="12">
    <location>
        <begin position="343"/>
        <end position="360"/>
    </location>
</feature>
<evidence type="ECO:0000256" key="2">
    <source>
        <dbReference type="ARBA" id="ARBA00022448"/>
    </source>
</evidence>
<evidence type="ECO:0000313" key="16">
    <source>
        <dbReference type="EMBL" id="CAG5112984.1"/>
    </source>
</evidence>
<evidence type="ECO:0000256" key="5">
    <source>
        <dbReference type="ARBA" id="ARBA00022826"/>
    </source>
</evidence>
<dbReference type="Gene3D" id="1.10.287.70">
    <property type="match status" value="1"/>
</dbReference>
<feature type="transmembrane region" description="Helical" evidence="12">
    <location>
        <begin position="314"/>
        <end position="331"/>
    </location>
</feature>
<keyword evidence="7 12" id="KW-1133">Transmembrane helix</keyword>
<evidence type="ECO:0000259" key="13">
    <source>
        <dbReference type="Pfam" id="PF03493"/>
    </source>
</evidence>
<accession>A0ABN7TBA3</accession>
<feature type="domain" description="RCK N-terminal" evidence="15">
    <location>
        <begin position="734"/>
        <end position="853"/>
    </location>
</feature>
<comment type="subcellular location">
    <subcellularLocation>
        <location evidence="1">Membrane</location>
        <topology evidence="1">Multi-pass membrane protein</topology>
    </subcellularLocation>
</comment>
<feature type="domain" description="RCK N-terminal" evidence="15">
    <location>
        <begin position="379"/>
        <end position="489"/>
    </location>
</feature>
<feature type="transmembrane region" description="Helical" evidence="12">
    <location>
        <begin position="242"/>
        <end position="259"/>
    </location>
</feature>
<dbReference type="Pfam" id="PF03493">
    <property type="entry name" value="BK_channel_a"/>
    <property type="match status" value="1"/>
</dbReference>
<feature type="transmembrane region" description="Helical" evidence="12">
    <location>
        <begin position="111"/>
        <end position="130"/>
    </location>
</feature>
<gene>
    <name evidence="16" type="ORF">OKIOD_LOCUS15902</name>
</gene>
<keyword evidence="10" id="KW-0407">Ion channel</keyword>
<feature type="transmembrane region" description="Helical" evidence="12">
    <location>
        <begin position="188"/>
        <end position="211"/>
    </location>
</feature>
<evidence type="ECO:0000256" key="7">
    <source>
        <dbReference type="ARBA" id="ARBA00022989"/>
    </source>
</evidence>
<reference evidence="16 17" key="1">
    <citation type="submission" date="2021-04" db="EMBL/GenBank/DDBJ databases">
        <authorList>
            <person name="Bliznina A."/>
        </authorList>
    </citation>
    <scope>NUCLEOTIDE SEQUENCE [LARGE SCALE GENOMIC DNA]</scope>
</reference>
<feature type="transmembrane region" description="Helical" evidence="12">
    <location>
        <begin position="218"/>
        <end position="236"/>
    </location>
</feature>
<comment type="catalytic activity">
    <reaction evidence="11">
        <text>K(+)(in) = K(+)(out)</text>
        <dbReference type="Rhea" id="RHEA:29463"/>
        <dbReference type="ChEBI" id="CHEBI:29103"/>
    </reaction>
</comment>
<dbReference type="Gene3D" id="3.40.50.720">
    <property type="entry name" value="NAD(P)-binding Rossmann-like Domain"/>
    <property type="match status" value="1"/>
</dbReference>